<accession>A0A1Y3B895</accession>
<feature type="chain" id="PRO_5011003338" evidence="1">
    <location>
        <begin position="20"/>
        <end position="250"/>
    </location>
</feature>
<evidence type="ECO:0000313" key="2">
    <source>
        <dbReference type="EMBL" id="OTF75836.1"/>
    </source>
</evidence>
<proteinExistence type="predicted"/>
<protein>
    <submittedName>
        <fullName evidence="2">Uncharacterized protein</fullName>
    </submittedName>
</protein>
<reference evidence="2 3" key="1">
    <citation type="submission" date="2017-03" db="EMBL/GenBank/DDBJ databases">
        <title>Genome Survey of Euroglyphus maynei.</title>
        <authorList>
            <person name="Arlian L.G."/>
            <person name="Morgan M.S."/>
            <person name="Rider S.D."/>
        </authorList>
    </citation>
    <scope>NUCLEOTIDE SEQUENCE [LARGE SCALE GENOMIC DNA]</scope>
    <source>
        <strain evidence="2">Arlian Lab</strain>
        <tissue evidence="2">Whole body</tissue>
    </source>
</reference>
<keyword evidence="1" id="KW-0732">Signal</keyword>
<evidence type="ECO:0000256" key="1">
    <source>
        <dbReference type="SAM" id="SignalP"/>
    </source>
</evidence>
<sequence length="250" mass="27736">MLFINIIIISSVQIRSISAVGGRGVAISSKGNRGSIGAKPVDSDEDSGTLTVILVPTKTSNRVGDQSSMIPMRTLMLMNQQQYCYVPEPFNTDNQTSSPSSNRLNHPDQIMFRSACMNQSTAKNNPSSTSLESTMMMSSNTINNNQIKSKHLSLDSSHFKQSNYDDDCHHYSIAITDDEGSNIEDCSDMIEIDDDNHKSPNPMTTSFCQQYHRPAIKFWPTSSLHTQAKLFPTRKPSSVSMGNLKCLHTY</sequence>
<dbReference type="OrthoDB" id="10679730at2759"/>
<dbReference type="EMBL" id="MUJZ01040123">
    <property type="protein sequence ID" value="OTF75836.1"/>
    <property type="molecule type" value="Genomic_DNA"/>
</dbReference>
<name>A0A1Y3B895_EURMA</name>
<evidence type="ECO:0000313" key="3">
    <source>
        <dbReference type="Proteomes" id="UP000194236"/>
    </source>
</evidence>
<feature type="signal peptide" evidence="1">
    <location>
        <begin position="1"/>
        <end position="19"/>
    </location>
</feature>
<keyword evidence="3" id="KW-1185">Reference proteome</keyword>
<organism evidence="2 3">
    <name type="scientific">Euroglyphus maynei</name>
    <name type="common">Mayne's house dust mite</name>
    <dbReference type="NCBI Taxonomy" id="6958"/>
    <lineage>
        <taxon>Eukaryota</taxon>
        <taxon>Metazoa</taxon>
        <taxon>Ecdysozoa</taxon>
        <taxon>Arthropoda</taxon>
        <taxon>Chelicerata</taxon>
        <taxon>Arachnida</taxon>
        <taxon>Acari</taxon>
        <taxon>Acariformes</taxon>
        <taxon>Sarcoptiformes</taxon>
        <taxon>Astigmata</taxon>
        <taxon>Psoroptidia</taxon>
        <taxon>Analgoidea</taxon>
        <taxon>Pyroglyphidae</taxon>
        <taxon>Pyroglyphinae</taxon>
        <taxon>Euroglyphus</taxon>
    </lineage>
</organism>
<gene>
    <name evidence="2" type="ORF">BLA29_006008</name>
</gene>
<dbReference type="Proteomes" id="UP000194236">
    <property type="component" value="Unassembled WGS sequence"/>
</dbReference>
<dbReference type="AlphaFoldDB" id="A0A1Y3B895"/>
<comment type="caution">
    <text evidence="2">The sequence shown here is derived from an EMBL/GenBank/DDBJ whole genome shotgun (WGS) entry which is preliminary data.</text>
</comment>